<dbReference type="STRING" id="52838.A0A4V6T4Q7"/>
<dbReference type="PROSITE" id="PS50102">
    <property type="entry name" value="RRM"/>
    <property type="match status" value="1"/>
</dbReference>
<keyword evidence="3" id="KW-1133">Transmembrane helix</keyword>
<feature type="domain" description="RRM" evidence="4">
    <location>
        <begin position="25"/>
        <end position="89"/>
    </location>
</feature>
<organism evidence="5 6">
    <name type="scientific">Musa balbisiana</name>
    <name type="common">Banana</name>
    <dbReference type="NCBI Taxonomy" id="52838"/>
    <lineage>
        <taxon>Eukaryota</taxon>
        <taxon>Viridiplantae</taxon>
        <taxon>Streptophyta</taxon>
        <taxon>Embryophyta</taxon>
        <taxon>Tracheophyta</taxon>
        <taxon>Spermatophyta</taxon>
        <taxon>Magnoliopsida</taxon>
        <taxon>Liliopsida</taxon>
        <taxon>Zingiberales</taxon>
        <taxon>Musaceae</taxon>
        <taxon>Musa</taxon>
    </lineage>
</organism>
<evidence type="ECO:0000256" key="3">
    <source>
        <dbReference type="SAM" id="Phobius"/>
    </source>
</evidence>
<evidence type="ECO:0000259" key="4">
    <source>
        <dbReference type="PROSITE" id="PS50102"/>
    </source>
</evidence>
<gene>
    <name evidence="5" type="ORF">C4D60_Mb04t03220</name>
</gene>
<dbReference type="InterPro" id="IPR000504">
    <property type="entry name" value="RRM_dom"/>
</dbReference>
<dbReference type="Pfam" id="PF00076">
    <property type="entry name" value="RRM_1"/>
    <property type="match status" value="1"/>
</dbReference>
<sequence>MVWISHVSLVRLSDLFLFTNSKGVGLSYGTDDQSLRETFTNYGEVVEARVIIDRETGRSRGFGFVTFTSNEEASAAISGMDGKIRFIVIILEIVLVVVTISTIVAEAAAKACGFTPTIGTPTISSIAATFCNNTTVAATTTTIGNAIITTNTSIIIPTTSTIMATSGAGILTYWIGLRLIRYPYDPGSNEV</sequence>
<keyword evidence="3" id="KW-0812">Transmembrane</keyword>
<dbReference type="InterPro" id="IPR012677">
    <property type="entry name" value="Nucleotide-bd_a/b_plait_sf"/>
</dbReference>
<keyword evidence="3" id="KW-0472">Membrane</keyword>
<proteinExistence type="predicted"/>
<dbReference type="Gene3D" id="3.30.70.330">
    <property type="match status" value="1"/>
</dbReference>
<evidence type="ECO:0000256" key="2">
    <source>
        <dbReference type="PROSITE-ProRule" id="PRU00176"/>
    </source>
</evidence>
<protein>
    <recommendedName>
        <fullName evidence="4">RRM domain-containing protein</fullName>
    </recommendedName>
</protein>
<dbReference type="EMBL" id="PYDT01000001">
    <property type="protein sequence ID" value="THU71605.1"/>
    <property type="molecule type" value="Genomic_DNA"/>
</dbReference>
<dbReference type="Proteomes" id="UP000317650">
    <property type="component" value="Chromosome 4"/>
</dbReference>
<comment type="caution">
    <text evidence="5">The sequence shown here is derived from an EMBL/GenBank/DDBJ whole genome shotgun (WGS) entry which is preliminary data.</text>
</comment>
<evidence type="ECO:0000256" key="1">
    <source>
        <dbReference type="ARBA" id="ARBA00022884"/>
    </source>
</evidence>
<dbReference type="GO" id="GO:0003723">
    <property type="term" value="F:RNA binding"/>
    <property type="evidence" value="ECO:0007669"/>
    <property type="project" value="UniProtKB-UniRule"/>
</dbReference>
<evidence type="ECO:0000313" key="6">
    <source>
        <dbReference type="Proteomes" id="UP000317650"/>
    </source>
</evidence>
<feature type="transmembrane region" description="Helical" evidence="3">
    <location>
        <begin position="86"/>
        <end position="105"/>
    </location>
</feature>
<keyword evidence="6" id="KW-1185">Reference proteome</keyword>
<dbReference type="SMART" id="SM00360">
    <property type="entry name" value="RRM"/>
    <property type="match status" value="1"/>
</dbReference>
<keyword evidence="1 2" id="KW-0694">RNA-binding</keyword>
<dbReference type="InterPro" id="IPR052462">
    <property type="entry name" value="SLIRP/GR-RBP-like"/>
</dbReference>
<dbReference type="InterPro" id="IPR035979">
    <property type="entry name" value="RBD_domain_sf"/>
</dbReference>
<dbReference type="AlphaFoldDB" id="A0A4V6T4Q7"/>
<dbReference type="SUPFAM" id="SSF54928">
    <property type="entry name" value="RNA-binding domain, RBD"/>
    <property type="match status" value="1"/>
</dbReference>
<accession>A0A4V6T4Q7</accession>
<reference evidence="5 6" key="1">
    <citation type="journal article" date="2019" name="Nat. Plants">
        <title>Genome sequencing of Musa balbisiana reveals subgenome evolution and function divergence in polyploid bananas.</title>
        <authorList>
            <person name="Yao X."/>
        </authorList>
    </citation>
    <scope>NUCLEOTIDE SEQUENCE [LARGE SCALE GENOMIC DNA]</scope>
    <source>
        <strain evidence="6">cv. DH-PKW</strain>
        <tissue evidence="5">Leaves</tissue>
    </source>
</reference>
<evidence type="ECO:0000313" key="5">
    <source>
        <dbReference type="EMBL" id="THU71605.1"/>
    </source>
</evidence>
<dbReference type="PANTHER" id="PTHR48027">
    <property type="entry name" value="HETEROGENEOUS NUCLEAR RIBONUCLEOPROTEIN 87F-RELATED"/>
    <property type="match status" value="1"/>
</dbReference>
<name>A0A4V6T4Q7_MUSBA</name>